<name>A0A6L6JAS1_9RHOB</name>
<evidence type="ECO:0000313" key="3">
    <source>
        <dbReference type="EMBL" id="MTH79212.1"/>
    </source>
</evidence>
<feature type="compositionally biased region" description="Low complexity" evidence="1">
    <location>
        <begin position="278"/>
        <end position="290"/>
    </location>
</feature>
<feature type="region of interest" description="Disordered" evidence="1">
    <location>
        <begin position="235"/>
        <end position="299"/>
    </location>
</feature>
<feature type="chain" id="PRO_5027071786" description="Tetratricopeptide repeat protein" evidence="2">
    <location>
        <begin position="20"/>
        <end position="464"/>
    </location>
</feature>
<organism evidence="3 4">
    <name type="scientific">Paracoccus aestuariivivens</name>
    <dbReference type="NCBI Taxonomy" id="1820333"/>
    <lineage>
        <taxon>Bacteria</taxon>
        <taxon>Pseudomonadati</taxon>
        <taxon>Pseudomonadota</taxon>
        <taxon>Alphaproteobacteria</taxon>
        <taxon>Rhodobacterales</taxon>
        <taxon>Paracoccaceae</taxon>
        <taxon>Paracoccus</taxon>
    </lineage>
</organism>
<dbReference type="InterPro" id="IPR011990">
    <property type="entry name" value="TPR-like_helical_dom_sf"/>
</dbReference>
<dbReference type="RefSeq" id="WP_155096571.1">
    <property type="nucleotide sequence ID" value="NZ_WMIE01000012.1"/>
</dbReference>
<evidence type="ECO:0000256" key="2">
    <source>
        <dbReference type="SAM" id="SignalP"/>
    </source>
</evidence>
<comment type="caution">
    <text evidence="3">The sequence shown here is derived from an EMBL/GenBank/DDBJ whole genome shotgun (WGS) entry which is preliminary data.</text>
</comment>
<dbReference type="AlphaFoldDB" id="A0A6L6JAS1"/>
<gene>
    <name evidence="3" type="ORF">GL286_15925</name>
</gene>
<feature type="compositionally biased region" description="Low complexity" evidence="1">
    <location>
        <begin position="253"/>
        <end position="271"/>
    </location>
</feature>
<keyword evidence="2" id="KW-0732">Signal</keyword>
<protein>
    <recommendedName>
        <fullName evidence="5">Tetratricopeptide repeat protein</fullName>
    </recommendedName>
</protein>
<evidence type="ECO:0000313" key="4">
    <source>
        <dbReference type="Proteomes" id="UP000478183"/>
    </source>
</evidence>
<dbReference type="Proteomes" id="UP000478183">
    <property type="component" value="Unassembled WGS sequence"/>
</dbReference>
<dbReference type="OrthoDB" id="7324591at2"/>
<reference evidence="3 4" key="1">
    <citation type="submission" date="2019-11" db="EMBL/GenBank/DDBJ databases">
        <authorList>
            <person name="Dong K."/>
        </authorList>
    </citation>
    <scope>NUCLEOTIDE SEQUENCE [LARGE SCALE GENOMIC DNA]</scope>
    <source>
        <strain evidence="3 4">NBRC 111993</strain>
    </source>
</reference>
<keyword evidence="4" id="KW-1185">Reference proteome</keyword>
<dbReference type="EMBL" id="WMIE01000012">
    <property type="protein sequence ID" value="MTH79212.1"/>
    <property type="molecule type" value="Genomic_DNA"/>
</dbReference>
<feature type="compositionally biased region" description="Polar residues" evidence="1">
    <location>
        <begin position="237"/>
        <end position="252"/>
    </location>
</feature>
<evidence type="ECO:0000256" key="1">
    <source>
        <dbReference type="SAM" id="MobiDB-lite"/>
    </source>
</evidence>
<proteinExistence type="predicted"/>
<dbReference type="SUPFAM" id="SSF48452">
    <property type="entry name" value="TPR-like"/>
    <property type="match status" value="1"/>
</dbReference>
<feature type="signal peptide" evidence="2">
    <location>
        <begin position="1"/>
        <end position="19"/>
    </location>
</feature>
<accession>A0A6L6JAS1</accession>
<sequence>MIRSAFLAAAILAALPAYAQESPPPDELLALNIYVQGGDTAAVEAELRRLRLKYPQWTPPADLSRLSSSAPRTEIDTFYKQIAAGQVDQARDTLAAMRQDYPNWTPPADMTTQLETAAGQRALDSALESDNVDLARSVAARNPGLLRCDRINNAWRIADGQKAAGNKAEALATYRAIIGACVNPSDLGSTIEKADPVSSEAELRAMVAQASSRFPAEAPRFEALLQRLMAGRGAANSVRTPAPATTTQSARTQPAAPVAQAAPEAPVQPKAQARRAEAAANAQPRTAPRAGRSESPAQCVARTANARNAATVLERAWCVYNLERTMEAMADFRTALSGRLTAQQQREAQYGLALSYLKAGMTEQASRIAAVTDFTRQQRVDIERQILDQRGVKAYRERRFRDSIRYLDALEQLTGNLRRDLAILRAYAYLNANQRPKAYAEFRRLNNELSTNDTRRGLAASSAE</sequence>
<evidence type="ECO:0008006" key="5">
    <source>
        <dbReference type="Google" id="ProtNLM"/>
    </source>
</evidence>